<dbReference type="RefSeq" id="WP_377772813.1">
    <property type="nucleotide sequence ID" value="NZ_JBHUHO010000030.1"/>
</dbReference>
<evidence type="ECO:0000313" key="2">
    <source>
        <dbReference type="EMBL" id="MFD2116549.1"/>
    </source>
</evidence>
<comment type="caution">
    <text evidence="2">The sequence shown here is derived from an EMBL/GenBank/DDBJ whole genome shotgun (WGS) entry which is preliminary data.</text>
</comment>
<dbReference type="Proteomes" id="UP001597362">
    <property type="component" value="Unassembled WGS sequence"/>
</dbReference>
<dbReference type="Pfam" id="PF05975">
    <property type="entry name" value="EcsB"/>
    <property type="match status" value="1"/>
</dbReference>
<feature type="transmembrane region" description="Helical" evidence="1">
    <location>
        <begin position="287"/>
        <end position="305"/>
    </location>
</feature>
<evidence type="ECO:0000256" key="1">
    <source>
        <dbReference type="SAM" id="Phobius"/>
    </source>
</evidence>
<protein>
    <submittedName>
        <fullName evidence="2">ABC transporter permease</fullName>
    </submittedName>
</protein>
<gene>
    <name evidence="2" type="ORF">ACFSJH_12525</name>
</gene>
<feature type="transmembrane region" description="Helical" evidence="1">
    <location>
        <begin position="194"/>
        <end position="212"/>
    </location>
</feature>
<feature type="transmembrane region" description="Helical" evidence="1">
    <location>
        <begin position="60"/>
        <end position="80"/>
    </location>
</feature>
<feature type="transmembrane region" description="Helical" evidence="1">
    <location>
        <begin position="35"/>
        <end position="54"/>
    </location>
</feature>
<proteinExistence type="predicted"/>
<keyword evidence="3" id="KW-1185">Reference proteome</keyword>
<sequence length="416" mass="47663">MSANHKELERLWVSRANSFAKEAAPYFRIMSRSGLLTLFALVFILGSIQYVSFLQTMPETFPIGYIGAVLLTFVLCYSPLRTWLQEPDTVFVMVLEHQMGQYMKRSIRRTVIQSAILLAVVLLLYLPLYNKGIAPNSMFIIILISALLKGANGWLAWQERRMIEDRASQTLRLVRIAATALAIAAWLHVVWWQAALFTLLLAVLIVVVYRLPQKFNFPWQTLIAEEARTSKRFYLLFGMFTDIPALMSKPHRRPYLSWIIRNIAYSSNRTYVFLYTATLLRLELIGIVLRLLLLASFVTYWAASVASMEGWLAFIIYAVSILLIGLQLGGLGQAHRDTVWKHVYPLSEQDRIKQFIIVDKITLLTAGIILLIVLAIPLLINGYFIPVIAAIAFLLLYLFNWRPKRMAKKMTVLLED</sequence>
<dbReference type="InterPro" id="IPR010288">
    <property type="entry name" value="EcsB_ABC"/>
</dbReference>
<evidence type="ECO:0000313" key="3">
    <source>
        <dbReference type="Proteomes" id="UP001597362"/>
    </source>
</evidence>
<reference evidence="3" key="1">
    <citation type="journal article" date="2019" name="Int. J. Syst. Evol. Microbiol.">
        <title>The Global Catalogue of Microorganisms (GCM) 10K type strain sequencing project: providing services to taxonomists for standard genome sequencing and annotation.</title>
        <authorList>
            <consortium name="The Broad Institute Genomics Platform"/>
            <consortium name="The Broad Institute Genome Sequencing Center for Infectious Disease"/>
            <person name="Wu L."/>
            <person name="Ma J."/>
        </authorList>
    </citation>
    <scope>NUCLEOTIDE SEQUENCE [LARGE SCALE GENOMIC DNA]</scope>
    <source>
        <strain evidence="3">GH52</strain>
    </source>
</reference>
<keyword evidence="1" id="KW-0812">Transmembrane</keyword>
<feature type="transmembrane region" description="Helical" evidence="1">
    <location>
        <begin position="138"/>
        <end position="157"/>
    </location>
</feature>
<feature type="transmembrane region" description="Helical" evidence="1">
    <location>
        <begin position="311"/>
        <end position="334"/>
    </location>
</feature>
<organism evidence="2 3">
    <name type="scientific">Paenibacillus yanchengensis</name>
    <dbReference type="NCBI Taxonomy" id="2035833"/>
    <lineage>
        <taxon>Bacteria</taxon>
        <taxon>Bacillati</taxon>
        <taxon>Bacillota</taxon>
        <taxon>Bacilli</taxon>
        <taxon>Bacillales</taxon>
        <taxon>Paenibacillaceae</taxon>
        <taxon>Paenibacillus</taxon>
    </lineage>
</organism>
<dbReference type="EMBL" id="JBHUHO010000030">
    <property type="protein sequence ID" value="MFD2116549.1"/>
    <property type="molecule type" value="Genomic_DNA"/>
</dbReference>
<name>A0ABW4YM05_9BACL</name>
<dbReference type="PIRSF" id="PIRSF037259">
    <property type="entry name" value="EcsB_ABC"/>
    <property type="match status" value="1"/>
</dbReference>
<accession>A0ABW4YM05</accession>
<feature type="transmembrane region" description="Helical" evidence="1">
    <location>
        <begin position="107"/>
        <end position="126"/>
    </location>
</feature>
<keyword evidence="1" id="KW-1133">Transmembrane helix</keyword>
<feature type="transmembrane region" description="Helical" evidence="1">
    <location>
        <begin position="355"/>
        <end position="376"/>
    </location>
</feature>
<feature type="transmembrane region" description="Helical" evidence="1">
    <location>
        <begin position="382"/>
        <end position="400"/>
    </location>
</feature>
<feature type="transmembrane region" description="Helical" evidence="1">
    <location>
        <begin position="169"/>
        <end position="188"/>
    </location>
</feature>
<keyword evidence="1" id="KW-0472">Membrane</keyword>